<feature type="region of interest" description="Disordered" evidence="4">
    <location>
        <begin position="313"/>
        <end position="348"/>
    </location>
</feature>
<evidence type="ECO:0000313" key="6">
    <source>
        <dbReference type="EMBL" id="MCP2311942.1"/>
    </source>
</evidence>
<comment type="caution">
    <text evidence="6">The sequence shown here is derived from an EMBL/GenBank/DDBJ whole genome shotgun (WGS) entry which is preliminary data.</text>
</comment>
<dbReference type="Pfam" id="PF14525">
    <property type="entry name" value="AraC_binding_2"/>
    <property type="match status" value="1"/>
</dbReference>
<feature type="compositionally biased region" description="Basic and acidic residues" evidence="4">
    <location>
        <begin position="313"/>
        <end position="331"/>
    </location>
</feature>
<dbReference type="PANTHER" id="PTHR46796:SF6">
    <property type="entry name" value="ARAC SUBFAMILY"/>
    <property type="match status" value="1"/>
</dbReference>
<dbReference type="Pfam" id="PF12833">
    <property type="entry name" value="HTH_18"/>
    <property type="match status" value="1"/>
</dbReference>
<evidence type="ECO:0000256" key="3">
    <source>
        <dbReference type="ARBA" id="ARBA00023163"/>
    </source>
</evidence>
<keyword evidence="2" id="KW-0238">DNA-binding</keyword>
<name>A0ABT1J3E0_9ACTN</name>
<keyword evidence="1" id="KW-0805">Transcription regulation</keyword>
<protein>
    <submittedName>
        <fullName evidence="6">AraC-like DNA-binding protein</fullName>
    </submittedName>
</protein>
<evidence type="ECO:0000256" key="1">
    <source>
        <dbReference type="ARBA" id="ARBA00023015"/>
    </source>
</evidence>
<reference evidence="6 7" key="1">
    <citation type="submission" date="2022-06" db="EMBL/GenBank/DDBJ databases">
        <title>Sequencing the genomes of 1000 actinobacteria strains.</title>
        <authorList>
            <person name="Klenk H.-P."/>
        </authorList>
    </citation>
    <scope>NUCLEOTIDE SEQUENCE [LARGE SCALE GENOMIC DNA]</scope>
    <source>
        <strain evidence="6 7">DSM 41656</strain>
    </source>
</reference>
<dbReference type="SUPFAM" id="SSF46689">
    <property type="entry name" value="Homeodomain-like"/>
    <property type="match status" value="1"/>
</dbReference>
<dbReference type="InterPro" id="IPR020449">
    <property type="entry name" value="Tscrpt_reg_AraC-type_HTH"/>
</dbReference>
<dbReference type="InterPro" id="IPR009057">
    <property type="entry name" value="Homeodomain-like_sf"/>
</dbReference>
<dbReference type="Proteomes" id="UP001206483">
    <property type="component" value="Unassembled WGS sequence"/>
</dbReference>
<dbReference type="PRINTS" id="PR00032">
    <property type="entry name" value="HTHARAC"/>
</dbReference>
<evidence type="ECO:0000256" key="2">
    <source>
        <dbReference type="ARBA" id="ARBA00023125"/>
    </source>
</evidence>
<accession>A0ABT1J3E0</accession>
<dbReference type="InterPro" id="IPR018062">
    <property type="entry name" value="HTH_AraC-typ_CS"/>
</dbReference>
<proteinExistence type="predicted"/>
<sequence>MWTRASAAGVPREDRFDWFTETVSAGVMPVALDTDRGADFHGTVAALDLGPVTMSSVEFSPLRSRRTAAHIRRGDPEEYQLALFQGNAMSYRQLDRDSGPVQGDLLLTNTSLPLHSVTATDGGPIRAVVLQIPRAVLPLRAGHVDRLVARRIPATTGLGAILAGFLVNLRDHGPNCRPDELPALGRTVLDLATTCLAQQLGEIDTAPAQARARTLVEEVKVFVEHNLGDRDLTPQAVADRHHLSLRSLYTLFEDEPESVAAFIRTRRLERCRADLARPELRDQSVQTIAARWGFSSATLFGRAFREAYGLTPGEHRRSARDRSAHRLDVARNVENPRTQRGMPRPGDA</sequence>
<evidence type="ECO:0000259" key="5">
    <source>
        <dbReference type="PROSITE" id="PS01124"/>
    </source>
</evidence>
<dbReference type="EMBL" id="JAMZDX010000004">
    <property type="protein sequence ID" value="MCP2311942.1"/>
    <property type="molecule type" value="Genomic_DNA"/>
</dbReference>
<dbReference type="InterPro" id="IPR035418">
    <property type="entry name" value="AraC-bd_2"/>
</dbReference>
<dbReference type="PANTHER" id="PTHR46796">
    <property type="entry name" value="HTH-TYPE TRANSCRIPTIONAL ACTIVATOR RHAS-RELATED"/>
    <property type="match status" value="1"/>
</dbReference>
<keyword evidence="3" id="KW-0804">Transcription</keyword>
<organism evidence="6 7">
    <name type="scientific">Kitasatospora paracochleata</name>
    <dbReference type="NCBI Taxonomy" id="58354"/>
    <lineage>
        <taxon>Bacteria</taxon>
        <taxon>Bacillati</taxon>
        <taxon>Actinomycetota</taxon>
        <taxon>Actinomycetes</taxon>
        <taxon>Kitasatosporales</taxon>
        <taxon>Streptomycetaceae</taxon>
        <taxon>Kitasatospora</taxon>
    </lineage>
</organism>
<keyword evidence="7" id="KW-1185">Reference proteome</keyword>
<dbReference type="SMART" id="SM00342">
    <property type="entry name" value="HTH_ARAC"/>
    <property type="match status" value="1"/>
</dbReference>
<dbReference type="RefSeq" id="WP_253800505.1">
    <property type="nucleotide sequence ID" value="NZ_BAAAUB010000016.1"/>
</dbReference>
<evidence type="ECO:0000313" key="7">
    <source>
        <dbReference type="Proteomes" id="UP001206483"/>
    </source>
</evidence>
<dbReference type="InterPro" id="IPR018060">
    <property type="entry name" value="HTH_AraC"/>
</dbReference>
<feature type="domain" description="HTH araC/xylS-type" evidence="5">
    <location>
        <begin position="217"/>
        <end position="318"/>
    </location>
</feature>
<gene>
    <name evidence="6" type="ORF">FHR36_005105</name>
</gene>
<evidence type="ECO:0000256" key="4">
    <source>
        <dbReference type="SAM" id="MobiDB-lite"/>
    </source>
</evidence>
<dbReference type="Gene3D" id="1.10.10.60">
    <property type="entry name" value="Homeodomain-like"/>
    <property type="match status" value="1"/>
</dbReference>
<dbReference type="InterPro" id="IPR050204">
    <property type="entry name" value="AraC_XylS_family_regulators"/>
</dbReference>
<dbReference type="PROSITE" id="PS01124">
    <property type="entry name" value="HTH_ARAC_FAMILY_2"/>
    <property type="match status" value="1"/>
</dbReference>
<dbReference type="PROSITE" id="PS00041">
    <property type="entry name" value="HTH_ARAC_FAMILY_1"/>
    <property type="match status" value="1"/>
</dbReference>